<proteinExistence type="predicted"/>
<feature type="domain" description="Transcriptional repressor PaaX-like central Cas2-like" evidence="2">
    <location>
        <begin position="103"/>
        <end position="174"/>
    </location>
</feature>
<dbReference type="Gene3D" id="3.30.70.2650">
    <property type="match status" value="1"/>
</dbReference>
<dbReference type="InterPro" id="IPR048846">
    <property type="entry name" value="PaaX-like_central"/>
</dbReference>
<dbReference type="Proteomes" id="UP000178107">
    <property type="component" value="Unassembled WGS sequence"/>
</dbReference>
<comment type="caution">
    <text evidence="3">The sequence shown here is derived from an EMBL/GenBank/DDBJ whole genome shotgun (WGS) entry which is preliminary data.</text>
</comment>
<evidence type="ECO:0000256" key="1">
    <source>
        <dbReference type="SAM" id="Phobius"/>
    </source>
</evidence>
<keyword evidence="1" id="KW-0812">Transmembrane</keyword>
<evidence type="ECO:0000313" key="3">
    <source>
        <dbReference type="EMBL" id="OHA90234.1"/>
    </source>
</evidence>
<gene>
    <name evidence="3" type="ORF">A2838_01355</name>
</gene>
<dbReference type="AlphaFoldDB" id="A0A1G2SZ20"/>
<evidence type="ECO:0000313" key="4">
    <source>
        <dbReference type="Proteomes" id="UP000178107"/>
    </source>
</evidence>
<protein>
    <recommendedName>
        <fullName evidence="2">Transcriptional repressor PaaX-like central Cas2-like domain-containing protein</fullName>
    </recommendedName>
</protein>
<dbReference type="Pfam" id="PF20803">
    <property type="entry name" value="PaaX_M"/>
    <property type="match status" value="1"/>
</dbReference>
<sequence length="188" mass="22099">MGKLEEKSGKRSKRKHLQYAIFQTVAAVGVLSAAVMAPNVLIAMDKLGSIPNRRQKEYISSSASKLVKRGLLHFDGKRYQMTSIGESLFRRWQFADFQIQKPKRWDKKWRVMIFDIPEKKRKIRNDLTTLFRAAGIYRLQNSVWVYPYECEDIITLLKTDFGIGKYLLYMIVDELENDKYLRQHFGLI</sequence>
<organism evidence="3 4">
    <name type="scientific">Candidatus Zambryskibacteria bacterium RIFCSPHIGHO2_01_FULL_46_25</name>
    <dbReference type="NCBI Taxonomy" id="1802738"/>
    <lineage>
        <taxon>Bacteria</taxon>
        <taxon>Candidatus Zambryskiibacteriota</taxon>
    </lineage>
</organism>
<keyword evidence="1" id="KW-0472">Membrane</keyword>
<name>A0A1G2SZ20_9BACT</name>
<accession>A0A1G2SZ20</accession>
<dbReference type="EMBL" id="MHVH01000005">
    <property type="protein sequence ID" value="OHA90234.1"/>
    <property type="molecule type" value="Genomic_DNA"/>
</dbReference>
<reference evidence="3 4" key="1">
    <citation type="journal article" date="2016" name="Nat. Commun.">
        <title>Thousands of microbial genomes shed light on interconnected biogeochemical processes in an aquifer system.</title>
        <authorList>
            <person name="Anantharaman K."/>
            <person name="Brown C.T."/>
            <person name="Hug L.A."/>
            <person name="Sharon I."/>
            <person name="Castelle C.J."/>
            <person name="Probst A.J."/>
            <person name="Thomas B.C."/>
            <person name="Singh A."/>
            <person name="Wilkins M.J."/>
            <person name="Karaoz U."/>
            <person name="Brodie E.L."/>
            <person name="Williams K.H."/>
            <person name="Hubbard S.S."/>
            <person name="Banfield J.F."/>
        </authorList>
    </citation>
    <scope>NUCLEOTIDE SEQUENCE [LARGE SCALE GENOMIC DNA]</scope>
</reference>
<keyword evidence="1" id="KW-1133">Transmembrane helix</keyword>
<feature type="transmembrane region" description="Helical" evidence="1">
    <location>
        <begin position="21"/>
        <end position="44"/>
    </location>
</feature>
<evidence type="ECO:0000259" key="2">
    <source>
        <dbReference type="Pfam" id="PF20803"/>
    </source>
</evidence>